<dbReference type="PROSITE" id="PS50238">
    <property type="entry name" value="RHOGAP"/>
    <property type="match status" value="1"/>
</dbReference>
<dbReference type="PANTHER" id="PTHR23175:SF23">
    <property type="entry name" value="PDZ DOMAIN-CONTAINING PROTEIN"/>
    <property type="match status" value="1"/>
</dbReference>
<organism evidence="4">
    <name type="scientific">Gongylonema pulchrum</name>
    <dbReference type="NCBI Taxonomy" id="637853"/>
    <lineage>
        <taxon>Eukaryota</taxon>
        <taxon>Metazoa</taxon>
        <taxon>Ecdysozoa</taxon>
        <taxon>Nematoda</taxon>
        <taxon>Chromadorea</taxon>
        <taxon>Rhabditida</taxon>
        <taxon>Spirurina</taxon>
        <taxon>Spiruromorpha</taxon>
        <taxon>Spiruroidea</taxon>
        <taxon>Gongylonematidae</taxon>
        <taxon>Gongylonema</taxon>
    </lineage>
</organism>
<dbReference type="AlphaFoldDB" id="A0A183DMM8"/>
<dbReference type="OrthoDB" id="9994905at2759"/>
<feature type="domain" description="Rho-GAP" evidence="1">
    <location>
        <begin position="1"/>
        <end position="47"/>
    </location>
</feature>
<gene>
    <name evidence="2" type="ORF">GPUH_LOCUS9969</name>
</gene>
<reference evidence="2 3" key="2">
    <citation type="submission" date="2018-11" db="EMBL/GenBank/DDBJ databases">
        <authorList>
            <consortium name="Pathogen Informatics"/>
        </authorList>
    </citation>
    <scope>NUCLEOTIDE SEQUENCE [LARGE SCALE GENOMIC DNA]</scope>
</reference>
<dbReference type="InterPro" id="IPR008936">
    <property type="entry name" value="Rho_GTPase_activation_prot"/>
</dbReference>
<dbReference type="SUPFAM" id="SSF48350">
    <property type="entry name" value="GTPase activation domain, GAP"/>
    <property type="match status" value="1"/>
</dbReference>
<evidence type="ECO:0000313" key="2">
    <source>
        <dbReference type="EMBL" id="VDK80070.1"/>
    </source>
</evidence>
<dbReference type="WBParaSite" id="GPUH_0000998001-mRNA-1">
    <property type="protein sequence ID" value="GPUH_0000998001-mRNA-1"/>
    <property type="gene ID" value="GPUH_0000998001"/>
</dbReference>
<dbReference type="GO" id="GO:0007165">
    <property type="term" value="P:signal transduction"/>
    <property type="evidence" value="ECO:0007669"/>
    <property type="project" value="InterPro"/>
</dbReference>
<dbReference type="InterPro" id="IPR000198">
    <property type="entry name" value="RhoGAP_dom"/>
</dbReference>
<reference evidence="4" key="1">
    <citation type="submission" date="2016-06" db="UniProtKB">
        <authorList>
            <consortium name="WormBaseParasite"/>
        </authorList>
    </citation>
    <scope>IDENTIFICATION</scope>
</reference>
<dbReference type="Proteomes" id="UP000271098">
    <property type="component" value="Unassembled WGS sequence"/>
</dbReference>
<evidence type="ECO:0000313" key="3">
    <source>
        <dbReference type="Proteomes" id="UP000271098"/>
    </source>
</evidence>
<name>A0A183DMM8_9BILA</name>
<protein>
    <submittedName>
        <fullName evidence="4">Rho-GAP domain-containing protein</fullName>
    </submittedName>
</protein>
<sequence length="102" mass="11711">MEARNLALMFGPSIVRPSDDNMATMVTHMSDQCKIIETFVTYVSFMQLVCIITELKEHFLYVCLPMHLQCSVSIQAYLETVHTSMRYLSENLKNGEGHKFTT</sequence>
<keyword evidence="3" id="KW-1185">Reference proteome</keyword>
<proteinExistence type="predicted"/>
<accession>A0A183DMM8</accession>
<evidence type="ECO:0000259" key="1">
    <source>
        <dbReference type="PROSITE" id="PS50238"/>
    </source>
</evidence>
<dbReference type="Gene3D" id="1.10.555.10">
    <property type="entry name" value="Rho GTPase activation protein"/>
    <property type="match status" value="1"/>
</dbReference>
<evidence type="ECO:0000313" key="4">
    <source>
        <dbReference type="WBParaSite" id="GPUH_0000998001-mRNA-1"/>
    </source>
</evidence>
<dbReference type="EMBL" id="UYRT01035313">
    <property type="protein sequence ID" value="VDK80070.1"/>
    <property type="molecule type" value="Genomic_DNA"/>
</dbReference>
<dbReference type="PANTHER" id="PTHR23175">
    <property type="entry name" value="PDZ DOMAIN-CONTAINING PROTEIN"/>
    <property type="match status" value="1"/>
</dbReference>